<proteinExistence type="predicted"/>
<dbReference type="Pfam" id="PF04255">
    <property type="entry name" value="DUF433"/>
    <property type="match status" value="1"/>
</dbReference>
<protein>
    <submittedName>
        <fullName evidence="1">Antitoxin</fullName>
    </submittedName>
</protein>
<dbReference type="AlphaFoldDB" id="A0A1F6ME45"/>
<dbReference type="InterPro" id="IPR007367">
    <property type="entry name" value="DUF433"/>
</dbReference>
<reference evidence="1 2" key="1">
    <citation type="journal article" date="2016" name="Nat. Commun.">
        <title>Thousands of microbial genomes shed light on interconnected biogeochemical processes in an aquifer system.</title>
        <authorList>
            <person name="Anantharaman K."/>
            <person name="Brown C.T."/>
            <person name="Hug L.A."/>
            <person name="Sharon I."/>
            <person name="Castelle C.J."/>
            <person name="Probst A.J."/>
            <person name="Thomas B.C."/>
            <person name="Singh A."/>
            <person name="Wilkins M.J."/>
            <person name="Karaoz U."/>
            <person name="Brodie E.L."/>
            <person name="Williams K.H."/>
            <person name="Hubbard S.S."/>
            <person name="Banfield J.F."/>
        </authorList>
    </citation>
    <scope>NUCLEOTIDE SEQUENCE [LARGE SCALE GENOMIC DNA]</scope>
</reference>
<organism evidence="1 2">
    <name type="scientific">Candidatus Magasanikbacteria bacterium RIFCSPHIGHO2_02_FULL_51_14</name>
    <dbReference type="NCBI Taxonomy" id="1798683"/>
    <lineage>
        <taxon>Bacteria</taxon>
        <taxon>Candidatus Magasanikiibacteriota</taxon>
    </lineage>
</organism>
<dbReference type="STRING" id="1798683.A3C90_00440"/>
<dbReference type="SUPFAM" id="SSF46689">
    <property type="entry name" value="Homeodomain-like"/>
    <property type="match status" value="1"/>
</dbReference>
<evidence type="ECO:0000313" key="1">
    <source>
        <dbReference type="EMBL" id="OGH69937.1"/>
    </source>
</evidence>
<accession>A0A1F6ME45</accession>
<name>A0A1F6ME45_9BACT</name>
<dbReference type="InterPro" id="IPR009057">
    <property type="entry name" value="Homeodomain-like_sf"/>
</dbReference>
<dbReference type="InterPro" id="IPR036388">
    <property type="entry name" value="WH-like_DNA-bd_sf"/>
</dbReference>
<dbReference type="PANTHER" id="PTHR34849">
    <property type="entry name" value="SSL5025 PROTEIN"/>
    <property type="match status" value="1"/>
</dbReference>
<dbReference type="PANTHER" id="PTHR34849:SF3">
    <property type="entry name" value="SSR2962 PROTEIN"/>
    <property type="match status" value="1"/>
</dbReference>
<evidence type="ECO:0000313" key="2">
    <source>
        <dbReference type="Proteomes" id="UP000177457"/>
    </source>
</evidence>
<dbReference type="EMBL" id="MFQE01000057">
    <property type="protein sequence ID" value="OGH69937.1"/>
    <property type="molecule type" value="Genomic_DNA"/>
</dbReference>
<dbReference type="Proteomes" id="UP000177457">
    <property type="component" value="Unassembled WGS sequence"/>
</dbReference>
<dbReference type="Gene3D" id="1.10.10.10">
    <property type="entry name" value="Winged helix-like DNA-binding domain superfamily/Winged helix DNA-binding domain"/>
    <property type="match status" value="1"/>
</dbReference>
<comment type="caution">
    <text evidence="1">The sequence shown here is derived from an EMBL/GenBank/DDBJ whole genome shotgun (WGS) entry which is preliminary data.</text>
</comment>
<gene>
    <name evidence="1" type="ORF">A3C90_00440</name>
</gene>
<sequence>MFTEKFHQRIITDPEILIGKPVIKGTRVPVELILKLLAQGTEVAEILEEYPRLAREDILAAIDYAHDVVATEEVYRLQPA</sequence>